<organism evidence="2 3">
    <name type="scientific">Yersinia hibernica</name>
    <dbReference type="NCBI Taxonomy" id="2339259"/>
    <lineage>
        <taxon>Bacteria</taxon>
        <taxon>Pseudomonadati</taxon>
        <taxon>Pseudomonadota</taxon>
        <taxon>Gammaproteobacteria</taxon>
        <taxon>Enterobacterales</taxon>
        <taxon>Yersiniaceae</taxon>
        <taxon>Yersinia</taxon>
    </lineage>
</organism>
<reference evidence="3" key="1">
    <citation type="submission" date="2018-09" db="EMBL/GenBank/DDBJ databases">
        <title>Yersinia hibernicus sp. nov.</title>
        <authorList>
            <person name="Nguyen S.V."/>
            <person name="Mundanda D.M."/>
            <person name="Anes J."/>
            <person name="Fanning S."/>
        </authorList>
    </citation>
    <scope>NUCLEOTIDE SEQUENCE [LARGE SCALE GENOMIC DNA]</scope>
    <source>
        <strain evidence="3">CFS1934</strain>
    </source>
</reference>
<feature type="signal peptide" evidence="1">
    <location>
        <begin position="1"/>
        <end position="22"/>
    </location>
</feature>
<dbReference type="InterPro" id="IPR007540">
    <property type="entry name" value="Fimbrial_CS1-type"/>
</dbReference>
<evidence type="ECO:0008006" key="4">
    <source>
        <dbReference type="Google" id="ProtNLM"/>
    </source>
</evidence>
<dbReference type="Proteomes" id="UP000288804">
    <property type="component" value="Chromosome"/>
</dbReference>
<keyword evidence="1" id="KW-0732">Signal</keyword>
<dbReference type="Pfam" id="PF04449">
    <property type="entry name" value="Fimbrial_CS1"/>
    <property type="match status" value="1"/>
</dbReference>
<name>A0ABX5QVL3_9GAMM</name>
<evidence type="ECO:0000313" key="2">
    <source>
        <dbReference type="EMBL" id="QAX77323.1"/>
    </source>
</evidence>
<feature type="chain" id="PRO_5047506055" description="Fimbrial protein" evidence="1">
    <location>
        <begin position="23"/>
        <end position="161"/>
    </location>
</feature>
<dbReference type="Gene3D" id="2.60.40.2040">
    <property type="entry name" value="CFA/I fimbrial subunit E, pilin domain"/>
    <property type="match status" value="1"/>
</dbReference>
<dbReference type="RefSeq" id="WP_129195391.1">
    <property type="nucleotide sequence ID" value="NZ_CABHXI010000032.1"/>
</dbReference>
<keyword evidence="3" id="KW-1185">Reference proteome</keyword>
<evidence type="ECO:0000313" key="3">
    <source>
        <dbReference type="Proteomes" id="UP000288804"/>
    </source>
</evidence>
<evidence type="ECO:0000256" key="1">
    <source>
        <dbReference type="SAM" id="SignalP"/>
    </source>
</evidence>
<protein>
    <recommendedName>
        <fullName evidence="4">Fimbrial protein</fullName>
    </recommendedName>
</protein>
<gene>
    <name evidence="2" type="ORF">D5F51_01275</name>
</gene>
<sequence length="161" mass="18086">MGKKIFLVIAIAILFCRINAYAQPLKKEIKVNAEILDSLYLTKCNGTPFDNAKLKYDLKSDVYTHTECIKITALGANSVNIYLSDKFILKNKNGAKFIDHEILIDDKLLIEIPYNTVDYTPIDLSRGETYVELKINAAPPKRTLAGDIYSGTAKLVIEEEL</sequence>
<accession>A0ABX5QVL3</accession>
<proteinExistence type="predicted"/>
<dbReference type="EMBL" id="CP032487">
    <property type="protein sequence ID" value="QAX77323.1"/>
    <property type="molecule type" value="Genomic_DNA"/>
</dbReference>